<sequence length="73" mass="8266">MMDYLGVYCPTKRLVVYLQLRAYYMTELNGMDRRVDAISPDLDDEASVIQRPLLLSLQTNACPASFTCIDCSP</sequence>
<reference evidence="1 2" key="1">
    <citation type="submission" date="2021-01" db="EMBL/GenBank/DDBJ databases">
        <title>Chromosome-level genome assembly of a human fungal pathogen reveals clustering of transcriptionally co-regulated genes.</title>
        <authorList>
            <person name="Voorhies M."/>
            <person name="Cohen S."/>
            <person name="Shea T.P."/>
            <person name="Petrus S."/>
            <person name="Munoz J.F."/>
            <person name="Poplawski S."/>
            <person name="Goldman W.E."/>
            <person name="Michael T."/>
            <person name="Cuomo C.A."/>
            <person name="Sil A."/>
            <person name="Beyhan S."/>
        </authorList>
    </citation>
    <scope>NUCLEOTIDE SEQUENCE [LARGE SCALE GENOMIC DNA]</scope>
    <source>
        <strain evidence="1 2">G184AR</strain>
    </source>
</reference>
<organism evidence="1 2">
    <name type="scientific">Ajellomyces capsulatus</name>
    <name type="common">Darling's disease fungus</name>
    <name type="synonym">Histoplasma capsulatum</name>
    <dbReference type="NCBI Taxonomy" id="5037"/>
    <lineage>
        <taxon>Eukaryota</taxon>
        <taxon>Fungi</taxon>
        <taxon>Dikarya</taxon>
        <taxon>Ascomycota</taxon>
        <taxon>Pezizomycotina</taxon>
        <taxon>Eurotiomycetes</taxon>
        <taxon>Eurotiomycetidae</taxon>
        <taxon>Onygenales</taxon>
        <taxon>Ajellomycetaceae</taxon>
        <taxon>Histoplasma</taxon>
    </lineage>
</organism>
<comment type="caution">
    <text evidence="1">The sequence shown here is derived from an EMBL/GenBank/DDBJ whole genome shotgun (WGS) entry which is preliminary data.</text>
</comment>
<name>A0A8H8CVU4_AJECA</name>
<protein>
    <submittedName>
        <fullName evidence="1">Uncharacterized protein</fullName>
    </submittedName>
</protein>
<proteinExistence type="predicted"/>
<evidence type="ECO:0000313" key="1">
    <source>
        <dbReference type="EMBL" id="KAG5290658.1"/>
    </source>
</evidence>
<dbReference type="EMBL" id="JAEVHI010000005">
    <property type="protein sequence ID" value="KAG5290658.1"/>
    <property type="molecule type" value="Genomic_DNA"/>
</dbReference>
<dbReference type="Proteomes" id="UP000670092">
    <property type="component" value="Unassembled WGS sequence"/>
</dbReference>
<evidence type="ECO:0000313" key="2">
    <source>
        <dbReference type="Proteomes" id="UP000670092"/>
    </source>
</evidence>
<dbReference type="VEuPathDB" id="FungiDB:I7I52_07748"/>
<dbReference type="AlphaFoldDB" id="A0A8H8CVU4"/>
<accession>A0A8H8CVU4</accession>
<gene>
    <name evidence="1" type="ORF">I7I52_07748</name>
</gene>